<organism evidence="3 4">
    <name type="scientific">Acer negundo</name>
    <name type="common">Box elder</name>
    <dbReference type="NCBI Taxonomy" id="4023"/>
    <lineage>
        <taxon>Eukaryota</taxon>
        <taxon>Viridiplantae</taxon>
        <taxon>Streptophyta</taxon>
        <taxon>Embryophyta</taxon>
        <taxon>Tracheophyta</taxon>
        <taxon>Spermatophyta</taxon>
        <taxon>Magnoliopsida</taxon>
        <taxon>eudicotyledons</taxon>
        <taxon>Gunneridae</taxon>
        <taxon>Pentapetalae</taxon>
        <taxon>rosids</taxon>
        <taxon>malvids</taxon>
        <taxon>Sapindales</taxon>
        <taxon>Sapindaceae</taxon>
        <taxon>Hippocastanoideae</taxon>
        <taxon>Acereae</taxon>
        <taxon>Acer</taxon>
    </lineage>
</organism>
<feature type="compositionally biased region" description="Basic residues" evidence="2">
    <location>
        <begin position="207"/>
        <end position="218"/>
    </location>
</feature>
<reference evidence="3" key="1">
    <citation type="journal article" date="2022" name="Plant J.">
        <title>Strategies of tolerance reflected in two North American maple genomes.</title>
        <authorList>
            <person name="McEvoy S.L."/>
            <person name="Sezen U.U."/>
            <person name="Trouern-Trend A."/>
            <person name="McMahon S.M."/>
            <person name="Schaberg P.G."/>
            <person name="Yang J."/>
            <person name="Wegrzyn J.L."/>
            <person name="Swenson N.G."/>
        </authorList>
    </citation>
    <scope>NUCLEOTIDE SEQUENCE</scope>
    <source>
        <strain evidence="3">91603</strain>
    </source>
</reference>
<accession>A0AAD5NJS1</accession>
<proteinExistence type="predicted"/>
<keyword evidence="4" id="KW-1185">Reference proteome</keyword>
<dbReference type="SUPFAM" id="SSF53784">
    <property type="entry name" value="Phosphofructokinase"/>
    <property type="match status" value="1"/>
</dbReference>
<dbReference type="GO" id="GO:0003872">
    <property type="term" value="F:6-phosphofructokinase activity"/>
    <property type="evidence" value="ECO:0007669"/>
    <property type="project" value="InterPro"/>
</dbReference>
<gene>
    <name evidence="3" type="ORF">LWI28_015288</name>
</gene>
<dbReference type="InterPro" id="IPR035966">
    <property type="entry name" value="PKF_sf"/>
</dbReference>
<comment type="caution">
    <text evidence="3">The sequence shown here is derived from an EMBL/GenBank/DDBJ whole genome shotgun (WGS) entry which is preliminary data.</text>
</comment>
<evidence type="ECO:0000256" key="2">
    <source>
        <dbReference type="SAM" id="MobiDB-lite"/>
    </source>
</evidence>
<dbReference type="AlphaFoldDB" id="A0AAD5NJS1"/>
<evidence type="ECO:0000313" key="3">
    <source>
        <dbReference type="EMBL" id="KAI9161187.1"/>
    </source>
</evidence>
<reference evidence="3" key="2">
    <citation type="submission" date="2023-02" db="EMBL/GenBank/DDBJ databases">
        <authorList>
            <person name="Swenson N.G."/>
            <person name="Wegrzyn J.L."/>
            <person name="Mcevoy S.L."/>
        </authorList>
    </citation>
    <scope>NUCLEOTIDE SEQUENCE</scope>
    <source>
        <strain evidence="3">91603</strain>
        <tissue evidence="3">Leaf</tissue>
    </source>
</reference>
<dbReference type="EMBL" id="JAJSOW010000106">
    <property type="protein sequence ID" value="KAI9161187.1"/>
    <property type="molecule type" value="Genomic_DNA"/>
</dbReference>
<name>A0AAD5NJS1_ACENE</name>
<dbReference type="Proteomes" id="UP001064489">
    <property type="component" value="Chromosome 2"/>
</dbReference>
<feature type="region of interest" description="Disordered" evidence="2">
    <location>
        <begin position="204"/>
        <end position="226"/>
    </location>
</feature>
<sequence>MHSFFQEFENDGVIRCKMHDIVHEVAQYLSKNECCMIEVKDFREQSMNIALCEKACHLRLMVEGSDTFPTSICNFKKLWSLLIEFDDVGSKLNGKVLPKLFDELTCLKVIDKSFGFDTVVEKAQRAVKAAHVEVESFDNCIGVVKLMGRYGDPTYMIRAIPSNASDNVYCVPLAHCAIHGDMLAGNRKTDQGGDKASFINQSAKLLGSKRYKQKQNRGRIRDQTKH</sequence>
<dbReference type="PANTHER" id="PTHR45770">
    <property type="entry name" value="ATP-DEPENDENT 6-PHOSPHOFRUCTOKINASE 1"/>
    <property type="match status" value="1"/>
</dbReference>
<dbReference type="InterPro" id="IPR050929">
    <property type="entry name" value="PFKA"/>
</dbReference>
<evidence type="ECO:0000313" key="4">
    <source>
        <dbReference type="Proteomes" id="UP001064489"/>
    </source>
</evidence>
<keyword evidence="1" id="KW-0021">Allosteric enzyme</keyword>
<protein>
    <submittedName>
        <fullName evidence="3">Uncharacterized protein</fullName>
    </submittedName>
</protein>
<evidence type="ECO:0000256" key="1">
    <source>
        <dbReference type="ARBA" id="ARBA00022533"/>
    </source>
</evidence>